<proteinExistence type="inferred from homology"/>
<organism evidence="9 10">
    <name type="scientific">Panagrolaimus davidi</name>
    <dbReference type="NCBI Taxonomy" id="227884"/>
    <lineage>
        <taxon>Eukaryota</taxon>
        <taxon>Metazoa</taxon>
        <taxon>Ecdysozoa</taxon>
        <taxon>Nematoda</taxon>
        <taxon>Chromadorea</taxon>
        <taxon>Rhabditida</taxon>
        <taxon>Tylenchina</taxon>
        <taxon>Panagrolaimomorpha</taxon>
        <taxon>Panagrolaimoidea</taxon>
        <taxon>Panagrolaimidae</taxon>
        <taxon>Panagrolaimus</taxon>
    </lineage>
</organism>
<keyword evidence="4" id="KW-0813">Transport</keyword>
<dbReference type="PANTHER" id="PTHR21311:SF0">
    <property type="entry name" value="CONSERVED OLIGOMERIC GOLGI COMPLEX SUBUNIT 8"/>
    <property type="match status" value="1"/>
</dbReference>
<evidence type="ECO:0000256" key="3">
    <source>
        <dbReference type="ARBA" id="ARBA00020983"/>
    </source>
</evidence>
<keyword evidence="9" id="KW-1185">Reference proteome</keyword>
<comment type="subcellular location">
    <subcellularLocation>
        <location evidence="1">Golgi apparatus membrane</location>
        <topology evidence="1">Peripheral membrane protein</topology>
    </subcellularLocation>
</comment>
<dbReference type="InterPro" id="IPR007255">
    <property type="entry name" value="COG8"/>
</dbReference>
<dbReference type="GO" id="GO:0015031">
    <property type="term" value="P:protein transport"/>
    <property type="evidence" value="ECO:0007669"/>
    <property type="project" value="UniProtKB-KW"/>
</dbReference>
<evidence type="ECO:0000256" key="8">
    <source>
        <dbReference type="ARBA" id="ARBA00031347"/>
    </source>
</evidence>
<name>A0A914Q4F4_9BILA</name>
<evidence type="ECO:0000313" key="10">
    <source>
        <dbReference type="WBParaSite" id="PDA_v2.g238.t1"/>
    </source>
</evidence>
<evidence type="ECO:0000256" key="1">
    <source>
        <dbReference type="ARBA" id="ARBA00004395"/>
    </source>
</evidence>
<evidence type="ECO:0000256" key="5">
    <source>
        <dbReference type="ARBA" id="ARBA00022927"/>
    </source>
</evidence>
<keyword evidence="7" id="KW-0472">Membrane</keyword>
<protein>
    <recommendedName>
        <fullName evidence="3">Conserved oligomeric Golgi complex subunit 8</fullName>
    </recommendedName>
    <alternativeName>
        <fullName evidence="8">Component of oligomeric Golgi complex 8</fullName>
    </alternativeName>
</protein>
<dbReference type="PANTHER" id="PTHR21311">
    <property type="entry name" value="CONSERVED OLIGOMERIC GOLGI COMPLEX COMPONENT 8"/>
    <property type="match status" value="1"/>
</dbReference>
<sequence>MEECDEELCEAATFENVVQQFTLEEITSHLKGLTLRINHLNNEFSDVHDNIKRVKESLPEVSASIKEYSDGIKEFHKEYNNVSTVINHDNLLWKIMDMPKMFNECIRLNEYEAAFALTDFAVNLKCSRLYHQPLIKKPVDYVFDARHSLLDELFNKFTSPLDLSTSIQIINNIRKIPHISNTQLRVSILQYRDLFLDSQITKTMSKKEYIYKIIDIFRDCMYDTIILYLAIFPETETSHRKSVITSSSLDPKWERWTESSNSNHLRAWGHKNLEQLFELIRSATNVNYEALREKLMSFSSSFGRMGLDFRVYILEELQIIQTKMLKEKFGTALQKLISKKSIHLIDSEIVEMARLGLVQSSEVEEGESLPLDMIAWDDLIVYANEVITVLNDSRHTIFVNQLNDIFDCLDNSFTALLLWIDGFLEASADGDSITAKRASRIVIEYFIPFIQKYFTTNFSQFLRRKISDADEIEYNEPMKFKIDCAAYEIIATKESEA</sequence>
<keyword evidence="6" id="KW-0333">Golgi apparatus</keyword>
<dbReference type="AlphaFoldDB" id="A0A914Q4F4"/>
<dbReference type="InterPro" id="IPR016159">
    <property type="entry name" value="Cullin_repeat-like_dom_sf"/>
</dbReference>
<reference evidence="10" key="1">
    <citation type="submission" date="2022-11" db="UniProtKB">
        <authorList>
            <consortium name="WormBaseParasite"/>
        </authorList>
    </citation>
    <scope>IDENTIFICATION</scope>
</reference>
<dbReference type="GO" id="GO:0006891">
    <property type="term" value="P:intra-Golgi vesicle-mediated transport"/>
    <property type="evidence" value="ECO:0007669"/>
    <property type="project" value="TreeGrafter"/>
</dbReference>
<dbReference type="Proteomes" id="UP000887578">
    <property type="component" value="Unplaced"/>
</dbReference>
<evidence type="ECO:0000313" key="9">
    <source>
        <dbReference type="Proteomes" id="UP000887578"/>
    </source>
</evidence>
<comment type="similarity">
    <text evidence="2">Belongs to the COG8 family.</text>
</comment>
<dbReference type="GO" id="GO:0017119">
    <property type="term" value="C:Golgi transport complex"/>
    <property type="evidence" value="ECO:0007669"/>
    <property type="project" value="InterPro"/>
</dbReference>
<dbReference type="Pfam" id="PF04124">
    <property type="entry name" value="Dor1"/>
    <property type="match status" value="1"/>
</dbReference>
<dbReference type="GO" id="GO:0000139">
    <property type="term" value="C:Golgi membrane"/>
    <property type="evidence" value="ECO:0007669"/>
    <property type="project" value="UniProtKB-SubCell"/>
</dbReference>
<dbReference type="WBParaSite" id="PDA_v2.g238.t1">
    <property type="protein sequence ID" value="PDA_v2.g238.t1"/>
    <property type="gene ID" value="PDA_v2.g238"/>
</dbReference>
<accession>A0A914Q4F4</accession>
<evidence type="ECO:0000256" key="7">
    <source>
        <dbReference type="ARBA" id="ARBA00023136"/>
    </source>
</evidence>
<evidence type="ECO:0000256" key="2">
    <source>
        <dbReference type="ARBA" id="ARBA00006419"/>
    </source>
</evidence>
<dbReference type="SUPFAM" id="SSF74788">
    <property type="entry name" value="Cullin repeat-like"/>
    <property type="match status" value="1"/>
</dbReference>
<evidence type="ECO:0000256" key="6">
    <source>
        <dbReference type="ARBA" id="ARBA00023034"/>
    </source>
</evidence>
<keyword evidence="5" id="KW-0653">Protein transport</keyword>
<evidence type="ECO:0000256" key="4">
    <source>
        <dbReference type="ARBA" id="ARBA00022448"/>
    </source>
</evidence>